<organism evidence="3 4">
    <name type="scientific">Geodermatophilus obscurus</name>
    <dbReference type="NCBI Taxonomy" id="1861"/>
    <lineage>
        <taxon>Bacteria</taxon>
        <taxon>Bacillati</taxon>
        <taxon>Actinomycetota</taxon>
        <taxon>Actinomycetes</taxon>
        <taxon>Geodermatophilales</taxon>
        <taxon>Geodermatophilaceae</taxon>
        <taxon>Geodermatophilus</taxon>
    </lineage>
</organism>
<proteinExistence type="predicted"/>
<feature type="domain" description="KANL3/Tex30 alpha/beta hydrolase-like" evidence="2">
    <location>
        <begin position="25"/>
        <end position="186"/>
    </location>
</feature>
<protein>
    <recommendedName>
        <fullName evidence="2">KANL3/Tex30 alpha/beta hydrolase-like domain-containing protein</fullName>
    </recommendedName>
</protein>
<dbReference type="InterPro" id="IPR029058">
    <property type="entry name" value="AB_hydrolase_fold"/>
</dbReference>
<feature type="compositionally biased region" description="Low complexity" evidence="1">
    <location>
        <begin position="225"/>
        <end position="247"/>
    </location>
</feature>
<sequence length="247" mass="24321">MRQVDTPLGPARVTATEPAGDVVGTLALGHGAGGGTGSADLVAVTAGAVAAGWRVLAVEQPWRVAGKRIAPAPPRLDEGWTAVLAALRDGGRLTGPLVLGGRSAGARVACRTAAGLEADGVLCLAFPLHPPGRPERSRAGELTAVAVPLGIVQGERDALGRPEELAAVLTGQPGASLYAVPGDHALGRSPDVVALAAVDWLAGVVGARPGDPAVPTHLGPLQGTAPSVRGAGRRGSSISGAGAGRPA</sequence>
<dbReference type="Proteomes" id="UP000184428">
    <property type="component" value="Unassembled WGS sequence"/>
</dbReference>
<name>A0A1M7UW28_9ACTN</name>
<reference evidence="3 4" key="1">
    <citation type="submission" date="2016-12" db="EMBL/GenBank/DDBJ databases">
        <authorList>
            <person name="Song W.-J."/>
            <person name="Kurnit D.M."/>
        </authorList>
    </citation>
    <scope>NUCLEOTIDE SEQUENCE [LARGE SCALE GENOMIC DNA]</scope>
    <source>
        <strain evidence="3 4">DSM 43162</strain>
    </source>
</reference>
<dbReference type="EMBL" id="FRDM01000033">
    <property type="protein sequence ID" value="SHN87182.1"/>
    <property type="molecule type" value="Genomic_DNA"/>
</dbReference>
<dbReference type="PANTHER" id="PTHR13136:SF11">
    <property type="entry name" value="TESTIS-EXPRESSED PROTEIN 30"/>
    <property type="match status" value="1"/>
</dbReference>
<evidence type="ECO:0000259" key="2">
    <source>
        <dbReference type="Pfam" id="PF20408"/>
    </source>
</evidence>
<dbReference type="Pfam" id="PF20408">
    <property type="entry name" value="Abhydrolase_11"/>
    <property type="match status" value="1"/>
</dbReference>
<dbReference type="InterPro" id="IPR026555">
    <property type="entry name" value="NSL3/Tex30"/>
</dbReference>
<evidence type="ECO:0000313" key="3">
    <source>
        <dbReference type="EMBL" id="SHN87182.1"/>
    </source>
</evidence>
<accession>A0A1M7UW28</accession>
<dbReference type="InterPro" id="IPR046879">
    <property type="entry name" value="KANL3/Tex30_Abhydrolase"/>
</dbReference>
<evidence type="ECO:0000256" key="1">
    <source>
        <dbReference type="SAM" id="MobiDB-lite"/>
    </source>
</evidence>
<dbReference type="Gene3D" id="3.40.50.1820">
    <property type="entry name" value="alpha/beta hydrolase"/>
    <property type="match status" value="1"/>
</dbReference>
<dbReference type="PANTHER" id="PTHR13136">
    <property type="entry name" value="TESTIS DEVELOPMENT PROTEIN PRTD"/>
    <property type="match status" value="1"/>
</dbReference>
<dbReference type="AlphaFoldDB" id="A0A1M7UW28"/>
<gene>
    <name evidence="3" type="ORF">SAMN05660350_04093</name>
</gene>
<feature type="region of interest" description="Disordered" evidence="1">
    <location>
        <begin position="212"/>
        <end position="247"/>
    </location>
</feature>
<evidence type="ECO:0000313" key="4">
    <source>
        <dbReference type="Proteomes" id="UP000184428"/>
    </source>
</evidence>
<dbReference type="RefSeq" id="WP_244277396.1">
    <property type="nucleotide sequence ID" value="NZ_FRDM01000033.1"/>
</dbReference>
<dbReference type="SUPFAM" id="SSF53474">
    <property type="entry name" value="alpha/beta-Hydrolases"/>
    <property type="match status" value="1"/>
</dbReference>